<dbReference type="RefSeq" id="XP_072838119.1">
    <property type="nucleotide sequence ID" value="XM_072982018.1"/>
</dbReference>
<organism evidence="9 10">
    <name type="scientific">Pogona vitticeps</name>
    <name type="common">central bearded dragon</name>
    <dbReference type="NCBI Taxonomy" id="103695"/>
    <lineage>
        <taxon>Eukaryota</taxon>
        <taxon>Metazoa</taxon>
        <taxon>Chordata</taxon>
        <taxon>Craniata</taxon>
        <taxon>Vertebrata</taxon>
        <taxon>Euteleostomi</taxon>
        <taxon>Lepidosauria</taxon>
        <taxon>Squamata</taxon>
        <taxon>Bifurcata</taxon>
        <taxon>Unidentata</taxon>
        <taxon>Episquamata</taxon>
        <taxon>Toxicofera</taxon>
        <taxon>Iguania</taxon>
        <taxon>Acrodonta</taxon>
        <taxon>Agamidae</taxon>
        <taxon>Amphibolurinae</taxon>
        <taxon>Pogona</taxon>
    </lineage>
</organism>
<feature type="compositionally biased region" description="Basic and acidic residues" evidence="6">
    <location>
        <begin position="377"/>
        <end position="398"/>
    </location>
</feature>
<dbReference type="InterPro" id="IPR041711">
    <property type="entry name" value="Met-tRNA-FMT_N"/>
</dbReference>
<accession>A0ABM5EY90</accession>
<evidence type="ECO:0000256" key="2">
    <source>
        <dbReference type="ARBA" id="ARBA00012261"/>
    </source>
</evidence>
<protein>
    <recommendedName>
        <fullName evidence="3">Methionyl-tRNA formyltransferase, mitochondrial</fullName>
        <ecNumber evidence="2">2.1.2.9</ecNumber>
    </recommendedName>
</protein>
<feature type="compositionally biased region" description="Basic and acidic residues" evidence="6">
    <location>
        <begin position="328"/>
        <end position="351"/>
    </location>
</feature>
<dbReference type="NCBIfam" id="TIGR00460">
    <property type="entry name" value="fmt"/>
    <property type="match status" value="1"/>
</dbReference>
<keyword evidence="9" id="KW-1185">Reference proteome</keyword>
<feature type="region of interest" description="Disordered" evidence="6">
    <location>
        <begin position="319"/>
        <end position="445"/>
    </location>
</feature>
<dbReference type="Proteomes" id="UP001652642">
    <property type="component" value="Chromosome 12"/>
</dbReference>
<dbReference type="InterPro" id="IPR005794">
    <property type="entry name" value="Fmt"/>
</dbReference>
<dbReference type="EC" id="2.1.2.9" evidence="2"/>
<dbReference type="Pfam" id="PF00551">
    <property type="entry name" value="Formyl_trans_N"/>
    <property type="match status" value="1"/>
</dbReference>
<evidence type="ECO:0000313" key="10">
    <source>
        <dbReference type="RefSeq" id="XP_072838119.1"/>
    </source>
</evidence>
<feature type="compositionally biased region" description="Polar residues" evidence="6">
    <location>
        <begin position="434"/>
        <end position="445"/>
    </location>
</feature>
<dbReference type="InterPro" id="IPR005793">
    <property type="entry name" value="Formyl_trans_C"/>
</dbReference>
<sequence>MRGWLWRVGRDGWRRAHGTAAAGELPRRRAGPPWRVLFFGTDDFSVETLRALQAAREPRPNALVDHLEVVTVQPQLPKGLPVKNYAEQSQHPIHFWPDVASCEHFDVGEVASFGHLLHEDLILKFPYGVLNVHPSCLPRWRGPAPIIHTVLHGDTVTGVTIMQIRPKRCDVGPIIKQETVPVPPNCMAKELESVLSKLGADMLIAVLENLAESLRNKREHPKEGTTAAPKVTAAMSCIQWEEQAPEQILRMHRALGTLMPLRTLWMGSVVKLLDLAAVETLPDFIDRLRPENEILPGSVFYDKKSETLVIHCKVDGVDQSPARKKQKTKEDEEGKEKGTASKKGKEGEKERKKTKGKREKDGKKLHKLYKMAHKRRLQDQEQEQRKKETAGDEDHLEPSESTEESTVSQVPHGPPPEKLHPSPPHPPEVHSEPTGQSVSPNHSQP</sequence>
<proteinExistence type="inferred from homology"/>
<dbReference type="CDD" id="cd08646">
    <property type="entry name" value="FMT_core_Met-tRNA-FMT_N"/>
    <property type="match status" value="1"/>
</dbReference>
<keyword evidence="4" id="KW-0808">Transferase</keyword>
<dbReference type="InterPro" id="IPR036477">
    <property type="entry name" value="Formyl_transf_N_sf"/>
</dbReference>
<evidence type="ECO:0000256" key="3">
    <source>
        <dbReference type="ARBA" id="ARBA00014185"/>
    </source>
</evidence>
<evidence type="ECO:0000256" key="1">
    <source>
        <dbReference type="ARBA" id="ARBA00010699"/>
    </source>
</evidence>
<evidence type="ECO:0000259" key="7">
    <source>
        <dbReference type="Pfam" id="PF00551"/>
    </source>
</evidence>
<evidence type="ECO:0000256" key="5">
    <source>
        <dbReference type="ARBA" id="ARBA00022917"/>
    </source>
</evidence>
<keyword evidence="5" id="KW-0648">Protein biosynthesis</keyword>
<evidence type="ECO:0000256" key="6">
    <source>
        <dbReference type="SAM" id="MobiDB-lite"/>
    </source>
</evidence>
<feature type="compositionally biased region" description="Basic residues" evidence="6">
    <location>
        <begin position="352"/>
        <end position="376"/>
    </location>
</feature>
<name>A0ABM5EY90_9SAUR</name>
<dbReference type="PANTHER" id="PTHR11138:SF5">
    <property type="entry name" value="METHIONYL-TRNA FORMYLTRANSFERASE, MITOCHONDRIAL"/>
    <property type="match status" value="1"/>
</dbReference>
<evidence type="ECO:0000313" key="9">
    <source>
        <dbReference type="Proteomes" id="UP001652642"/>
    </source>
</evidence>
<dbReference type="GeneID" id="140702443"/>
<dbReference type="Gene3D" id="3.40.50.12230">
    <property type="match status" value="1"/>
</dbReference>
<evidence type="ECO:0000259" key="8">
    <source>
        <dbReference type="Pfam" id="PF02911"/>
    </source>
</evidence>
<dbReference type="Pfam" id="PF02911">
    <property type="entry name" value="Formyl_trans_C"/>
    <property type="match status" value="1"/>
</dbReference>
<gene>
    <name evidence="10" type="primary">LOC140702443</name>
</gene>
<dbReference type="SUPFAM" id="SSF53328">
    <property type="entry name" value="Formyltransferase"/>
    <property type="match status" value="1"/>
</dbReference>
<feature type="domain" description="Formyl transferase N-terminal" evidence="7">
    <location>
        <begin position="104"/>
        <end position="207"/>
    </location>
</feature>
<feature type="domain" description="Formyl transferase C-terminal" evidence="8">
    <location>
        <begin position="230"/>
        <end position="316"/>
    </location>
</feature>
<dbReference type="InterPro" id="IPR002376">
    <property type="entry name" value="Formyl_transf_N"/>
</dbReference>
<dbReference type="PANTHER" id="PTHR11138">
    <property type="entry name" value="METHIONYL-TRNA FORMYLTRANSFERASE"/>
    <property type="match status" value="1"/>
</dbReference>
<evidence type="ECO:0000256" key="4">
    <source>
        <dbReference type="ARBA" id="ARBA00022679"/>
    </source>
</evidence>
<comment type="similarity">
    <text evidence="1">Belongs to the Fmt family.</text>
</comment>
<reference evidence="10" key="1">
    <citation type="submission" date="2025-08" db="UniProtKB">
        <authorList>
            <consortium name="RefSeq"/>
        </authorList>
    </citation>
    <scope>IDENTIFICATION</scope>
</reference>